<evidence type="ECO:0000256" key="12">
    <source>
        <dbReference type="ARBA" id="ARBA00042730"/>
    </source>
</evidence>
<dbReference type="EC" id="5.3.2.1" evidence="9"/>
<keyword evidence="5" id="KW-0413">Isomerase</keyword>
<evidence type="ECO:0000313" key="13">
    <source>
        <dbReference type="EnsemblMetazoa" id="PPA03161.1"/>
    </source>
</evidence>
<dbReference type="InterPro" id="IPR001398">
    <property type="entry name" value="Macrophage_inhib_fac"/>
</dbReference>
<accession>A0A454XY01</accession>
<evidence type="ECO:0000256" key="10">
    <source>
        <dbReference type="ARBA" id="ARBA00041631"/>
    </source>
</evidence>
<comment type="catalytic activity">
    <reaction evidence="6">
        <text>3-phenylpyruvate = enol-phenylpyruvate</text>
        <dbReference type="Rhea" id="RHEA:17097"/>
        <dbReference type="ChEBI" id="CHEBI:16815"/>
        <dbReference type="ChEBI" id="CHEBI:18005"/>
        <dbReference type="EC" id="5.3.2.1"/>
    </reaction>
</comment>
<dbReference type="InterPro" id="IPR014347">
    <property type="entry name" value="Tautomerase/MIF_sf"/>
</dbReference>
<evidence type="ECO:0000256" key="1">
    <source>
        <dbReference type="ARBA" id="ARBA00004613"/>
    </source>
</evidence>
<evidence type="ECO:0000256" key="2">
    <source>
        <dbReference type="ARBA" id="ARBA00005851"/>
    </source>
</evidence>
<dbReference type="Pfam" id="PF01187">
    <property type="entry name" value="MIF"/>
    <property type="match status" value="1"/>
</dbReference>
<evidence type="ECO:0000256" key="3">
    <source>
        <dbReference type="ARBA" id="ARBA00022514"/>
    </source>
</evidence>
<dbReference type="OrthoDB" id="255819at2759"/>
<comment type="similarity">
    <text evidence="2">Belongs to the MIF family.</text>
</comment>
<dbReference type="PANTHER" id="PTHR11954:SF6">
    <property type="entry name" value="MACROPHAGE MIGRATION INHIBITORY FACTOR"/>
    <property type="match status" value="1"/>
</dbReference>
<dbReference type="PANTHER" id="PTHR11954">
    <property type="entry name" value="D-DOPACHROME DECARBOXYLASE"/>
    <property type="match status" value="1"/>
</dbReference>
<evidence type="ECO:0000256" key="4">
    <source>
        <dbReference type="ARBA" id="ARBA00022525"/>
    </source>
</evidence>
<protein>
    <recommendedName>
        <fullName evidence="12">L-dopachrome isomerase</fullName>
        <ecNumber evidence="9">5.3.2.1</ecNumber>
        <ecNumber evidence="8">5.3.3.12</ecNumber>
    </recommendedName>
    <alternativeName>
        <fullName evidence="10">L-dopachrome tautomerase</fullName>
    </alternativeName>
    <alternativeName>
        <fullName evidence="11">Phenylpyruvate tautomerase</fullName>
    </alternativeName>
</protein>
<proteinExistence type="inferred from homology"/>
<dbReference type="EnsemblMetazoa" id="PPA03161.1">
    <property type="protein sequence ID" value="PPA03161.1"/>
    <property type="gene ID" value="WBGene00092715"/>
</dbReference>
<gene>
    <name evidence="13" type="primary">WBGene00092715</name>
</gene>
<dbReference type="GO" id="GO:0004167">
    <property type="term" value="F:dopachrome isomerase activity"/>
    <property type="evidence" value="ECO:0007669"/>
    <property type="project" value="UniProtKB-EC"/>
</dbReference>
<keyword evidence="3" id="KW-0202">Cytokine</keyword>
<dbReference type="GO" id="GO:0005125">
    <property type="term" value="F:cytokine activity"/>
    <property type="evidence" value="ECO:0000318"/>
    <property type="project" value="GO_Central"/>
</dbReference>
<dbReference type="GO" id="GO:0050178">
    <property type="term" value="F:phenylpyruvate tautomerase activity"/>
    <property type="evidence" value="ECO:0000318"/>
    <property type="project" value="GO_Central"/>
</dbReference>
<name>A0A454XY01_PRIPA</name>
<keyword evidence="4" id="KW-0964">Secreted</keyword>
<dbReference type="Gene3D" id="3.30.429.10">
    <property type="entry name" value="Macrophage Migration Inhibitory Factor"/>
    <property type="match status" value="1"/>
</dbReference>
<sequence length="117" mass="12364">MPVFTLSTNVPSSKISDAFISELSSKLADLLHKPESYVAVHVIGDQKLSFGGDGKSPAGSALLKSIGSVGTSKQNNDIAKVLHPLIEKNLGIKQDRLYIEFVNLAASAVSHNGQTFG</sequence>
<evidence type="ECO:0000256" key="5">
    <source>
        <dbReference type="ARBA" id="ARBA00023235"/>
    </source>
</evidence>
<comment type="subcellular location">
    <subcellularLocation>
        <location evidence="1">Secreted</location>
    </subcellularLocation>
</comment>
<reference evidence="13" key="2">
    <citation type="submission" date="2022-06" db="UniProtKB">
        <authorList>
            <consortium name="EnsemblMetazoa"/>
        </authorList>
    </citation>
    <scope>IDENTIFICATION</scope>
    <source>
        <strain evidence="13">PS312</strain>
    </source>
</reference>
<evidence type="ECO:0000313" key="14">
    <source>
        <dbReference type="Proteomes" id="UP000005239"/>
    </source>
</evidence>
<evidence type="ECO:0000256" key="8">
    <source>
        <dbReference type="ARBA" id="ARBA00038932"/>
    </source>
</evidence>
<dbReference type="EC" id="5.3.3.12" evidence="8"/>
<dbReference type="GO" id="GO:0005615">
    <property type="term" value="C:extracellular space"/>
    <property type="evidence" value="ECO:0000318"/>
    <property type="project" value="GO_Central"/>
</dbReference>
<dbReference type="SUPFAM" id="SSF55331">
    <property type="entry name" value="Tautomerase/MIF"/>
    <property type="match status" value="1"/>
</dbReference>
<keyword evidence="14" id="KW-1185">Reference proteome</keyword>
<dbReference type="OMA" id="CELITNI"/>
<evidence type="ECO:0000256" key="7">
    <source>
        <dbReference type="ARBA" id="ARBA00036823"/>
    </source>
</evidence>
<accession>A0A8R1U6H7</accession>
<evidence type="ECO:0000256" key="11">
    <source>
        <dbReference type="ARBA" id="ARBA00041912"/>
    </source>
</evidence>
<evidence type="ECO:0000256" key="6">
    <source>
        <dbReference type="ARBA" id="ARBA00036735"/>
    </source>
</evidence>
<evidence type="ECO:0000256" key="9">
    <source>
        <dbReference type="ARBA" id="ARBA00039086"/>
    </source>
</evidence>
<dbReference type="Proteomes" id="UP000005239">
    <property type="component" value="Unassembled WGS sequence"/>
</dbReference>
<dbReference type="AlphaFoldDB" id="A0A454XY01"/>
<organism evidence="13 14">
    <name type="scientific">Pristionchus pacificus</name>
    <name type="common">Parasitic nematode worm</name>
    <dbReference type="NCBI Taxonomy" id="54126"/>
    <lineage>
        <taxon>Eukaryota</taxon>
        <taxon>Metazoa</taxon>
        <taxon>Ecdysozoa</taxon>
        <taxon>Nematoda</taxon>
        <taxon>Chromadorea</taxon>
        <taxon>Rhabditida</taxon>
        <taxon>Rhabditina</taxon>
        <taxon>Diplogasteromorpha</taxon>
        <taxon>Diplogasteroidea</taxon>
        <taxon>Neodiplogasteridae</taxon>
        <taxon>Pristionchus</taxon>
    </lineage>
</organism>
<comment type="catalytic activity">
    <reaction evidence="7">
        <text>L-dopachrome = 5,6-dihydroxyindole-2-carboxylate</text>
        <dbReference type="Rhea" id="RHEA:13041"/>
        <dbReference type="ChEBI" id="CHEBI:16875"/>
        <dbReference type="ChEBI" id="CHEBI:57509"/>
        <dbReference type="EC" id="5.3.3.12"/>
    </reaction>
</comment>
<reference evidence="14" key="1">
    <citation type="journal article" date="2008" name="Nat. Genet.">
        <title>The Pristionchus pacificus genome provides a unique perspective on nematode lifestyle and parasitism.</title>
        <authorList>
            <person name="Dieterich C."/>
            <person name="Clifton S.W."/>
            <person name="Schuster L.N."/>
            <person name="Chinwalla A."/>
            <person name="Delehaunty K."/>
            <person name="Dinkelacker I."/>
            <person name="Fulton L."/>
            <person name="Fulton R."/>
            <person name="Godfrey J."/>
            <person name="Minx P."/>
            <person name="Mitreva M."/>
            <person name="Roeseler W."/>
            <person name="Tian H."/>
            <person name="Witte H."/>
            <person name="Yang S.P."/>
            <person name="Wilson R.K."/>
            <person name="Sommer R.J."/>
        </authorList>
    </citation>
    <scope>NUCLEOTIDE SEQUENCE [LARGE SCALE GENOMIC DNA]</scope>
    <source>
        <strain evidence="14">PS312</strain>
    </source>
</reference>